<evidence type="ECO:0000256" key="4">
    <source>
        <dbReference type="RuleBase" id="RU000384"/>
    </source>
</evidence>
<evidence type="ECO:0000256" key="1">
    <source>
        <dbReference type="ARBA" id="ARBA00001946"/>
    </source>
</evidence>
<feature type="domain" description="GS catalytic" evidence="5">
    <location>
        <begin position="120"/>
        <end position="475"/>
    </location>
</feature>
<reference evidence="6 7" key="1">
    <citation type="journal article" date="2016" name="Environ. Microbiol.">
        <title>New Methyloceanibacter diversity from North Sea sediments includes methanotroph containing solely the soluble methane monooxygenase.</title>
        <authorList>
            <person name="Vekeman B."/>
            <person name="Kerckhof F.M."/>
            <person name="Cremers G."/>
            <person name="de Vos P."/>
            <person name="Vandamme P."/>
            <person name="Boon N."/>
            <person name="Op den Camp H.J."/>
            <person name="Heylen K."/>
        </authorList>
    </citation>
    <scope>NUCLEOTIDE SEQUENCE [LARGE SCALE GENOMIC DNA]</scope>
    <source>
        <strain evidence="6 7">R-67177</strain>
    </source>
</reference>
<dbReference type="InterPro" id="IPR036651">
    <property type="entry name" value="Gln_synt_N_sf"/>
</dbReference>
<dbReference type="InterPro" id="IPR008146">
    <property type="entry name" value="Gln_synth_cat_dom"/>
</dbReference>
<dbReference type="PROSITE" id="PS51987">
    <property type="entry name" value="GS_CATALYTIC"/>
    <property type="match status" value="1"/>
</dbReference>
<evidence type="ECO:0000259" key="5">
    <source>
        <dbReference type="PROSITE" id="PS51987"/>
    </source>
</evidence>
<keyword evidence="7" id="KW-1185">Reference proteome</keyword>
<dbReference type="GO" id="GO:0006542">
    <property type="term" value="P:glutamine biosynthetic process"/>
    <property type="evidence" value="ECO:0007669"/>
    <property type="project" value="InterPro"/>
</dbReference>
<dbReference type="PANTHER" id="PTHR43785:SF12">
    <property type="entry name" value="TYPE-1 GLUTAMINE SYNTHETASE 2"/>
    <property type="match status" value="1"/>
</dbReference>
<dbReference type="SUPFAM" id="SSF55931">
    <property type="entry name" value="Glutamine synthetase/guanido kinase"/>
    <property type="match status" value="1"/>
</dbReference>
<evidence type="ECO:0000256" key="2">
    <source>
        <dbReference type="ARBA" id="ARBA00022598"/>
    </source>
</evidence>
<sequence length="475" mass="52925">MSRVYPSAMSDAIADKKRIDQAKSDLEKAGVKYVLSCWIDILGSPKTKPVPISEFENLCVGKGPQFAVHSVAAFPELGPADPDQIPIPDLDALYVCPWNPEYAIVFADLFYKDAPYDVCPRMTLKRTVQEAADAGYAFYAGLEPEFIVLRYDEDGQPVKAINDDPLPGEGFRPRRQAFGYDVEYTLDSMPFLADVIEHLNTMGWGLKNVVCEGAYSQFEVDFDYTDVLAMADRFTLLRVLLKEIAKNHGMFVTFMPKPAQGDWRSGAHINWSVQSTADPGGNLFKDKAKGGWSDLAKQAVGGVLKHGVALTAVNCPTVNSYKGLVARAREFEGGTVTWAPTHMTYGVNNRSAMIRLPQARFAVENRAADMCLNPYLGLALTCAASLEGIQENVDPGPPLEKSLYDLTADERKAFKVKPLPQNLDQAIAGFAADPLAKRVFGDTMHRLYTTHKQDEWDRFHETVTEWEKHEYLRFF</sequence>
<dbReference type="Gene3D" id="3.10.20.70">
    <property type="entry name" value="Glutamine synthetase, N-terminal domain"/>
    <property type="match status" value="1"/>
</dbReference>
<comment type="cofactor">
    <cofactor evidence="1">
        <name>Mg(2+)</name>
        <dbReference type="ChEBI" id="CHEBI:18420"/>
    </cofactor>
</comment>
<dbReference type="SMART" id="SM01230">
    <property type="entry name" value="Gln-synt_C"/>
    <property type="match status" value="1"/>
</dbReference>
<organism evidence="6 7">
    <name type="scientific">Methyloceanibacter marginalis</name>
    <dbReference type="NCBI Taxonomy" id="1774971"/>
    <lineage>
        <taxon>Bacteria</taxon>
        <taxon>Pseudomonadati</taxon>
        <taxon>Pseudomonadota</taxon>
        <taxon>Alphaproteobacteria</taxon>
        <taxon>Hyphomicrobiales</taxon>
        <taxon>Hyphomicrobiaceae</taxon>
        <taxon>Methyloceanibacter</taxon>
    </lineage>
</organism>
<dbReference type="Gene3D" id="3.30.590.10">
    <property type="entry name" value="Glutamine synthetase/guanido kinase, catalytic domain"/>
    <property type="match status" value="1"/>
</dbReference>
<dbReference type="Pfam" id="PF00120">
    <property type="entry name" value="Gln-synt_C"/>
    <property type="match status" value="1"/>
</dbReference>
<evidence type="ECO:0000256" key="3">
    <source>
        <dbReference type="PROSITE-ProRule" id="PRU01331"/>
    </source>
</evidence>
<dbReference type="GO" id="GO:0004356">
    <property type="term" value="F:glutamine synthetase activity"/>
    <property type="evidence" value="ECO:0007669"/>
    <property type="project" value="InterPro"/>
</dbReference>
<comment type="similarity">
    <text evidence="3 4">Belongs to the glutamine synthetase family.</text>
</comment>
<dbReference type="AlphaFoldDB" id="A0A1E3WBZ1"/>
<dbReference type="InterPro" id="IPR014746">
    <property type="entry name" value="Gln_synth/guanido_kin_cat_dom"/>
</dbReference>
<gene>
    <name evidence="6" type="ORF">AUC71_10150</name>
</gene>
<dbReference type="SUPFAM" id="SSF54368">
    <property type="entry name" value="Glutamine synthetase, N-terminal domain"/>
    <property type="match status" value="1"/>
</dbReference>
<keyword evidence="2" id="KW-0436">Ligase</keyword>
<evidence type="ECO:0000313" key="6">
    <source>
        <dbReference type="EMBL" id="ODS03339.1"/>
    </source>
</evidence>
<dbReference type="Proteomes" id="UP000095042">
    <property type="component" value="Unassembled WGS sequence"/>
</dbReference>
<dbReference type="RefSeq" id="WP_069623457.1">
    <property type="nucleotide sequence ID" value="NZ_LPWD01000121.1"/>
</dbReference>
<evidence type="ECO:0000313" key="7">
    <source>
        <dbReference type="Proteomes" id="UP000095042"/>
    </source>
</evidence>
<dbReference type="EMBL" id="LPWD01000121">
    <property type="protein sequence ID" value="ODS03339.1"/>
    <property type="molecule type" value="Genomic_DNA"/>
</dbReference>
<comment type="caution">
    <text evidence="6">The sequence shown here is derived from an EMBL/GenBank/DDBJ whole genome shotgun (WGS) entry which is preliminary data.</text>
</comment>
<name>A0A1E3WBZ1_9HYPH</name>
<protein>
    <submittedName>
        <fullName evidence="6">Glutamine synthetase</fullName>
    </submittedName>
</protein>
<accession>A0A1E3WBZ1</accession>
<dbReference type="PANTHER" id="PTHR43785">
    <property type="entry name" value="GAMMA-GLUTAMYLPUTRESCINE SYNTHETASE"/>
    <property type="match status" value="1"/>
</dbReference>
<proteinExistence type="inferred from homology"/>
<dbReference type="OrthoDB" id="9807095at2"/>